<feature type="non-terminal residue" evidence="3">
    <location>
        <position position="112"/>
    </location>
</feature>
<accession>A0A9K3GNK6</accession>
<evidence type="ECO:0000259" key="2">
    <source>
        <dbReference type="PROSITE" id="PS50222"/>
    </source>
</evidence>
<sequence>IGLEGDICRLLVEQLRDPETSELDVRRLLPLVQCFFNSPNTFSDDKIALFVAVFDRDRDGVLGESDLFHALRTLSNGSIMSSSLNQAAAGLIEKYGNGSPLGTKEVEDLLMG</sequence>
<dbReference type="SUPFAM" id="SSF47473">
    <property type="entry name" value="EF-hand"/>
    <property type="match status" value="1"/>
</dbReference>
<dbReference type="PROSITE" id="PS50222">
    <property type="entry name" value="EF_HAND_2"/>
    <property type="match status" value="1"/>
</dbReference>
<reference evidence="3 4" key="1">
    <citation type="journal article" date="2018" name="PLoS ONE">
        <title>The draft genome of Kipferlia bialata reveals reductive genome evolution in fornicate parasites.</title>
        <authorList>
            <person name="Tanifuji G."/>
            <person name="Takabayashi S."/>
            <person name="Kume K."/>
            <person name="Takagi M."/>
            <person name="Nakayama T."/>
            <person name="Kamikawa R."/>
            <person name="Inagaki Y."/>
            <person name="Hashimoto T."/>
        </authorList>
    </citation>
    <scope>NUCLEOTIDE SEQUENCE [LARGE SCALE GENOMIC DNA]</scope>
    <source>
        <strain evidence="3">NY0173</strain>
    </source>
</reference>
<dbReference type="EMBL" id="BDIP01005113">
    <property type="protein sequence ID" value="GIQ89503.1"/>
    <property type="molecule type" value="Genomic_DNA"/>
</dbReference>
<keyword evidence="1" id="KW-0106">Calcium</keyword>
<feature type="domain" description="EF-hand" evidence="2">
    <location>
        <begin position="42"/>
        <end position="77"/>
    </location>
</feature>
<organism evidence="3 4">
    <name type="scientific">Kipferlia bialata</name>
    <dbReference type="NCBI Taxonomy" id="797122"/>
    <lineage>
        <taxon>Eukaryota</taxon>
        <taxon>Metamonada</taxon>
        <taxon>Carpediemonas-like organisms</taxon>
        <taxon>Kipferlia</taxon>
    </lineage>
</organism>
<dbReference type="AlphaFoldDB" id="A0A9K3GNK6"/>
<evidence type="ECO:0000256" key="1">
    <source>
        <dbReference type="ARBA" id="ARBA00022837"/>
    </source>
</evidence>
<dbReference type="GO" id="GO:0005509">
    <property type="term" value="F:calcium ion binding"/>
    <property type="evidence" value="ECO:0007669"/>
    <property type="project" value="InterPro"/>
</dbReference>
<dbReference type="InterPro" id="IPR018247">
    <property type="entry name" value="EF_Hand_1_Ca_BS"/>
</dbReference>
<evidence type="ECO:0000313" key="4">
    <source>
        <dbReference type="Proteomes" id="UP000265618"/>
    </source>
</evidence>
<gene>
    <name evidence="3" type="ORF">KIPB_011993</name>
</gene>
<comment type="caution">
    <text evidence="3">The sequence shown here is derived from an EMBL/GenBank/DDBJ whole genome shotgun (WGS) entry which is preliminary data.</text>
</comment>
<dbReference type="PROSITE" id="PS00018">
    <property type="entry name" value="EF_HAND_1"/>
    <property type="match status" value="1"/>
</dbReference>
<keyword evidence="4" id="KW-1185">Reference proteome</keyword>
<dbReference type="InterPro" id="IPR011992">
    <property type="entry name" value="EF-hand-dom_pair"/>
</dbReference>
<dbReference type="Proteomes" id="UP000265618">
    <property type="component" value="Unassembled WGS sequence"/>
</dbReference>
<name>A0A9K3GNK6_9EUKA</name>
<proteinExistence type="predicted"/>
<evidence type="ECO:0000313" key="3">
    <source>
        <dbReference type="EMBL" id="GIQ89503.1"/>
    </source>
</evidence>
<protein>
    <recommendedName>
        <fullName evidence="2">EF-hand domain-containing protein</fullName>
    </recommendedName>
</protein>
<dbReference type="InterPro" id="IPR002048">
    <property type="entry name" value="EF_hand_dom"/>
</dbReference>